<dbReference type="InterPro" id="IPR001309">
    <property type="entry name" value="Pept_C14_p20"/>
</dbReference>
<reference evidence="3" key="1">
    <citation type="submission" date="2023-07" db="EMBL/GenBank/DDBJ databases">
        <title>Gilvimarinus algae sp. nov., isolated from the surface of Kelp.</title>
        <authorList>
            <person name="Sun Y.Y."/>
            <person name="Gong Y."/>
            <person name="Du Z.J."/>
        </authorList>
    </citation>
    <scope>NUCLEOTIDE SEQUENCE</scope>
    <source>
        <strain evidence="3">SDUM040014</strain>
    </source>
</reference>
<dbReference type="SMART" id="SM00698">
    <property type="entry name" value="MORN"/>
    <property type="match status" value="6"/>
</dbReference>
<gene>
    <name evidence="3" type="ORF">QWI16_06915</name>
</gene>
<protein>
    <submittedName>
        <fullName evidence="3">C13 family peptidase</fullName>
    </submittedName>
</protein>
<dbReference type="PANTHER" id="PTHR23084">
    <property type="entry name" value="PHOSPHATIDYLINOSITOL-4-PHOSPHATE 5-KINASE RELATED"/>
    <property type="match status" value="1"/>
</dbReference>
<dbReference type="SUPFAM" id="SSF82185">
    <property type="entry name" value="Histone H3 K4-specific methyltransferase SET7/9 N-terminal domain"/>
    <property type="match status" value="2"/>
</dbReference>
<dbReference type="SUPFAM" id="SSF52129">
    <property type="entry name" value="Caspase-like"/>
    <property type="match status" value="1"/>
</dbReference>
<dbReference type="Pfam" id="PF01650">
    <property type="entry name" value="Peptidase_C13"/>
    <property type="match status" value="1"/>
</dbReference>
<dbReference type="PANTHER" id="PTHR23084:SF263">
    <property type="entry name" value="MORN REPEAT-CONTAINING PROTEIN 1"/>
    <property type="match status" value="1"/>
</dbReference>
<evidence type="ECO:0000313" key="3">
    <source>
        <dbReference type="EMBL" id="MDO3381903.1"/>
    </source>
</evidence>
<accession>A0ABT8TCZ0</accession>
<dbReference type="InterPro" id="IPR003409">
    <property type="entry name" value="MORN"/>
</dbReference>
<dbReference type="Gene3D" id="2.20.110.10">
    <property type="entry name" value="Histone H3 K4-specific methyltransferase SET7/9 N-terminal domain"/>
    <property type="match status" value="3"/>
</dbReference>
<dbReference type="EMBL" id="JAULRT010000047">
    <property type="protein sequence ID" value="MDO3381903.1"/>
    <property type="molecule type" value="Genomic_DNA"/>
</dbReference>
<evidence type="ECO:0000256" key="1">
    <source>
        <dbReference type="ARBA" id="ARBA00022737"/>
    </source>
</evidence>
<feature type="domain" description="Caspase family p20" evidence="2">
    <location>
        <begin position="309"/>
        <end position="374"/>
    </location>
</feature>
<dbReference type="PROSITE" id="PS51257">
    <property type="entry name" value="PROKAR_LIPOPROTEIN"/>
    <property type="match status" value="1"/>
</dbReference>
<proteinExistence type="predicted"/>
<evidence type="ECO:0000259" key="2">
    <source>
        <dbReference type="PROSITE" id="PS50208"/>
    </source>
</evidence>
<name>A0ABT8TCZ0_9GAMM</name>
<organism evidence="3 4">
    <name type="scientific">Gilvimarinus algae</name>
    <dbReference type="NCBI Taxonomy" id="3058037"/>
    <lineage>
        <taxon>Bacteria</taxon>
        <taxon>Pseudomonadati</taxon>
        <taxon>Pseudomonadota</taxon>
        <taxon>Gammaproteobacteria</taxon>
        <taxon>Cellvibrionales</taxon>
        <taxon>Cellvibrionaceae</taxon>
        <taxon>Gilvimarinus</taxon>
    </lineage>
</organism>
<dbReference type="RefSeq" id="WP_302712055.1">
    <property type="nucleotide sequence ID" value="NZ_JAULRT010000047.1"/>
</dbReference>
<keyword evidence="4" id="KW-1185">Reference proteome</keyword>
<dbReference type="Pfam" id="PF02493">
    <property type="entry name" value="MORN"/>
    <property type="match status" value="6"/>
</dbReference>
<comment type="caution">
    <text evidence="3">The sequence shown here is derived from an EMBL/GenBank/DDBJ whole genome shotgun (WGS) entry which is preliminary data.</text>
</comment>
<dbReference type="InterPro" id="IPR029030">
    <property type="entry name" value="Caspase-like_dom_sf"/>
</dbReference>
<dbReference type="InterPro" id="IPR001096">
    <property type="entry name" value="Peptidase_C13"/>
</dbReference>
<dbReference type="PROSITE" id="PS50208">
    <property type="entry name" value="CASPASE_P20"/>
    <property type="match status" value="1"/>
</dbReference>
<evidence type="ECO:0000313" key="4">
    <source>
        <dbReference type="Proteomes" id="UP001168380"/>
    </source>
</evidence>
<keyword evidence="1" id="KW-0677">Repeat</keyword>
<dbReference type="Proteomes" id="UP001168380">
    <property type="component" value="Unassembled WGS sequence"/>
</dbReference>
<sequence>MRFVTLILALWVTACGHGQLSARDADSLILPDGSRYTGPLEDGLMSGKGRLEWLNGDVYLGEFAAGVIQGQGELTLKSGEVYRGHFEQGVLNGKGQWQGSDGISYTGEFKDDAFHGEGIYASPEGAYTGEFVEGQLTGLGTYTGEDGNRYAGEFEAWQFSGAGIWEDEQNRYTGEFKAGLFHGYGERVDVATGEVLEAGKWRWGRFIGESLSAEERRAQKLAIEQALFDQNARFENAFAALEASQPGEVDLFVLLGAGDGTQKVFSLETQTIAQTLERSFAKPGHLAALSNHPSTMANLPLFTLGNLQKALSRLSENMQSEDILLLYLTSHGSAEHELSLEAPEHDFIDLTAAELTQYLEPLQSNPKIIMLSACYSGGFVEPLQAPNHLVMTAARADRTSFGCGDSDTMTYFGRAYFEQALPEAEGFIQAFEQAKALIERWEDEDEFEHSEPQVFVGDRVEKVLERYWRNLVDR</sequence>
<dbReference type="Gene3D" id="3.40.50.1460">
    <property type="match status" value="1"/>
</dbReference>